<dbReference type="PANTHER" id="PTHR23236">
    <property type="entry name" value="EUKARYOTIC TRANSLATION INITIATION FACTOR 4B/4H"/>
    <property type="match status" value="1"/>
</dbReference>
<dbReference type="AlphaFoldDB" id="A0AA39GPI2"/>
<evidence type="ECO:0000256" key="1">
    <source>
        <dbReference type="ARBA" id="ARBA00022884"/>
    </source>
</evidence>
<sequence>MVKSKRARDAAESVAEPTHTEQANGSSSATQDNKVKKRKRDVQEDPTEEDPVASETKRSKKEKKDKKDKKDKKSKKHDKESRKEKKEKRKDLQDLPEEVVEDAADEDEAPLKAEAKASNGTDGDAEAKRKEEKRARKQAKREEKKQRQQQAEQSTVDSTQKSNDKPAASATASSSTGQAGDNDKSEEDPIDLNDSSANGKKDRHIVFVGNLPFSATAASISAHFASLSPVAVRCLRNRDDPNPCRGIAFVEFSKVWHQRTCLDKFHHSTFDDGVSPPRKINVELTAGGGGKTRQRQEKIKEKNKKLDENRAKRIEREKVAKQEGSGADTNKGSHQEDSIHPSRRGRVPGTGW</sequence>
<dbReference type="PROSITE" id="PS50102">
    <property type="entry name" value="RRM"/>
    <property type="match status" value="1"/>
</dbReference>
<dbReference type="GO" id="GO:0019843">
    <property type="term" value="F:rRNA binding"/>
    <property type="evidence" value="ECO:0007669"/>
    <property type="project" value="TreeGrafter"/>
</dbReference>
<feature type="compositionally biased region" description="Basic and acidic residues" evidence="3">
    <location>
        <begin position="331"/>
        <end position="340"/>
    </location>
</feature>
<feature type="compositionally biased region" description="Basic and acidic residues" evidence="3">
    <location>
        <begin position="294"/>
        <end position="321"/>
    </location>
</feature>
<keyword evidence="1 2" id="KW-0694">RNA-binding</keyword>
<evidence type="ECO:0000313" key="5">
    <source>
        <dbReference type="EMBL" id="KAK0390776.1"/>
    </source>
</evidence>
<protein>
    <recommendedName>
        <fullName evidence="4">RRM domain-containing protein</fullName>
    </recommendedName>
</protein>
<feature type="compositionally biased region" description="Basic and acidic residues" evidence="3">
    <location>
        <begin position="77"/>
        <end position="93"/>
    </location>
</feature>
<dbReference type="InterPro" id="IPR000504">
    <property type="entry name" value="RRM_dom"/>
</dbReference>
<feature type="region of interest" description="Disordered" evidence="3">
    <location>
        <begin position="1"/>
        <end position="198"/>
    </location>
</feature>
<dbReference type="SMART" id="SM00360">
    <property type="entry name" value="RRM"/>
    <property type="match status" value="1"/>
</dbReference>
<gene>
    <name evidence="5" type="ORF">NLU13_0279</name>
</gene>
<feature type="compositionally biased region" description="Basic and acidic residues" evidence="3">
    <location>
        <begin position="125"/>
        <end position="146"/>
    </location>
</feature>
<feature type="domain" description="RRM" evidence="4">
    <location>
        <begin position="204"/>
        <end position="287"/>
    </location>
</feature>
<dbReference type="GO" id="GO:0042274">
    <property type="term" value="P:ribosomal small subunit biogenesis"/>
    <property type="evidence" value="ECO:0007669"/>
    <property type="project" value="TreeGrafter"/>
</dbReference>
<dbReference type="EMBL" id="JAPDFR010000001">
    <property type="protein sequence ID" value="KAK0390776.1"/>
    <property type="molecule type" value="Genomic_DNA"/>
</dbReference>
<name>A0AA39GPI2_SARSR</name>
<feature type="compositionally biased region" description="Acidic residues" evidence="3">
    <location>
        <begin position="94"/>
        <end position="108"/>
    </location>
</feature>
<reference evidence="5" key="1">
    <citation type="submission" date="2022-10" db="EMBL/GenBank/DDBJ databases">
        <title>Determination and structural analysis of whole genome sequence of Sarocladium strictum F4-1.</title>
        <authorList>
            <person name="Hu L."/>
            <person name="Jiang Y."/>
        </authorList>
    </citation>
    <scope>NUCLEOTIDE SEQUENCE</scope>
    <source>
        <strain evidence="5">F4-1</strain>
    </source>
</reference>
<dbReference type="FunFam" id="3.30.70.330:FF:000376">
    <property type="entry name" value="Putative RNA binding protein"/>
    <property type="match status" value="1"/>
</dbReference>
<feature type="compositionally biased region" description="Basic residues" evidence="3">
    <location>
        <begin position="58"/>
        <end position="76"/>
    </location>
</feature>
<feature type="compositionally biased region" description="Low complexity" evidence="3">
    <location>
        <begin position="167"/>
        <end position="176"/>
    </location>
</feature>
<organism evidence="5 6">
    <name type="scientific">Sarocladium strictum</name>
    <name type="common">Black bundle disease fungus</name>
    <name type="synonym">Acremonium strictum</name>
    <dbReference type="NCBI Taxonomy" id="5046"/>
    <lineage>
        <taxon>Eukaryota</taxon>
        <taxon>Fungi</taxon>
        <taxon>Dikarya</taxon>
        <taxon>Ascomycota</taxon>
        <taxon>Pezizomycotina</taxon>
        <taxon>Sordariomycetes</taxon>
        <taxon>Hypocreomycetidae</taxon>
        <taxon>Hypocreales</taxon>
        <taxon>Sarocladiaceae</taxon>
        <taxon>Sarocladium</taxon>
    </lineage>
</organism>
<dbReference type="Pfam" id="PF00076">
    <property type="entry name" value="RRM_1"/>
    <property type="match status" value="1"/>
</dbReference>
<dbReference type="GO" id="GO:0005730">
    <property type="term" value="C:nucleolus"/>
    <property type="evidence" value="ECO:0007669"/>
    <property type="project" value="TreeGrafter"/>
</dbReference>
<dbReference type="InterPro" id="IPR012677">
    <property type="entry name" value="Nucleotide-bd_a/b_plait_sf"/>
</dbReference>
<evidence type="ECO:0000313" key="6">
    <source>
        <dbReference type="Proteomes" id="UP001175261"/>
    </source>
</evidence>
<comment type="caution">
    <text evidence="5">The sequence shown here is derived from an EMBL/GenBank/DDBJ whole genome shotgun (WGS) entry which is preliminary data.</text>
</comment>
<proteinExistence type="predicted"/>
<dbReference type="SUPFAM" id="SSF54928">
    <property type="entry name" value="RNA-binding domain, RBD"/>
    <property type="match status" value="1"/>
</dbReference>
<evidence type="ECO:0000256" key="2">
    <source>
        <dbReference type="PROSITE-ProRule" id="PRU00176"/>
    </source>
</evidence>
<dbReference type="PANTHER" id="PTHR23236:SF51">
    <property type="entry name" value="NUCLEOLAR PROTEIN 6"/>
    <property type="match status" value="1"/>
</dbReference>
<evidence type="ECO:0000256" key="3">
    <source>
        <dbReference type="SAM" id="MobiDB-lite"/>
    </source>
</evidence>
<accession>A0AA39GPI2</accession>
<dbReference type="Proteomes" id="UP001175261">
    <property type="component" value="Unassembled WGS sequence"/>
</dbReference>
<keyword evidence="6" id="KW-1185">Reference proteome</keyword>
<evidence type="ECO:0000259" key="4">
    <source>
        <dbReference type="PROSITE" id="PS50102"/>
    </source>
</evidence>
<feature type="compositionally biased region" description="Polar residues" evidence="3">
    <location>
        <begin position="20"/>
        <end position="32"/>
    </location>
</feature>
<dbReference type="InterPro" id="IPR035979">
    <property type="entry name" value="RBD_domain_sf"/>
</dbReference>
<feature type="region of interest" description="Disordered" evidence="3">
    <location>
        <begin position="283"/>
        <end position="352"/>
    </location>
</feature>
<dbReference type="Gene3D" id="3.30.70.330">
    <property type="match status" value="1"/>
</dbReference>